<dbReference type="AlphaFoldDB" id="A0A2N5CAN2"/>
<dbReference type="RefSeq" id="WP_101682938.1">
    <property type="nucleotide sequence ID" value="NZ_PJRP01000008.1"/>
</dbReference>
<dbReference type="EMBL" id="PJRP01000008">
    <property type="protein sequence ID" value="PLP99288.1"/>
    <property type="molecule type" value="Genomic_DNA"/>
</dbReference>
<dbReference type="Proteomes" id="UP000234341">
    <property type="component" value="Unassembled WGS sequence"/>
</dbReference>
<evidence type="ECO:0000313" key="2">
    <source>
        <dbReference type="Proteomes" id="UP000234341"/>
    </source>
</evidence>
<evidence type="ECO:0000313" key="1">
    <source>
        <dbReference type="EMBL" id="PLP99288.1"/>
    </source>
</evidence>
<reference evidence="1 2" key="1">
    <citation type="submission" date="2017-12" db="EMBL/GenBank/DDBJ databases">
        <title>Genome sequence of the active heterotrophic nitrifier-denitrifier, Cupriavidus pauculus UM1.</title>
        <authorList>
            <person name="Putonti C."/>
            <person name="Castignetti D."/>
        </authorList>
    </citation>
    <scope>NUCLEOTIDE SEQUENCE [LARGE SCALE GENOMIC DNA]</scope>
    <source>
        <strain evidence="1 2">UM1</strain>
    </source>
</reference>
<comment type="caution">
    <text evidence="1">The sequence shown here is derived from an EMBL/GenBank/DDBJ whole genome shotgun (WGS) entry which is preliminary data.</text>
</comment>
<sequence length="179" mass="20163">MAWIVGIPIVVLFIVTTNIVHAQSLRNFGNDPFVRVSSAIASCPEPAGPRVSEEEWKREAHHRIEEGNHCYAEGRCRLANAYQYDKEIAEALKRRLADLGRTLPAWQDSSLWIMVRGRWLTVQGCVGKDFNRAAFLAAMREIPDVEKVIDQTIAMPARDVPYARYPAKDASSVTNTPNR</sequence>
<gene>
    <name evidence="1" type="ORF">CYJ10_18570</name>
</gene>
<proteinExistence type="predicted"/>
<evidence type="ECO:0008006" key="3">
    <source>
        <dbReference type="Google" id="ProtNLM"/>
    </source>
</evidence>
<accession>A0A2N5CAN2</accession>
<protein>
    <recommendedName>
        <fullName evidence="3">BON domain-containing protein</fullName>
    </recommendedName>
</protein>
<dbReference type="OrthoDB" id="8593220at2"/>
<organism evidence="1 2">
    <name type="scientific">Cupriavidus pauculus</name>
    <dbReference type="NCBI Taxonomy" id="82633"/>
    <lineage>
        <taxon>Bacteria</taxon>
        <taxon>Pseudomonadati</taxon>
        <taxon>Pseudomonadota</taxon>
        <taxon>Betaproteobacteria</taxon>
        <taxon>Burkholderiales</taxon>
        <taxon>Burkholderiaceae</taxon>
        <taxon>Cupriavidus</taxon>
    </lineage>
</organism>
<name>A0A2N5CAN2_9BURK</name>